<gene>
    <name evidence="1" type="ORF">QAD02_010004</name>
</gene>
<accession>A0ACC2NBQ0</accession>
<evidence type="ECO:0000313" key="2">
    <source>
        <dbReference type="Proteomes" id="UP001239111"/>
    </source>
</evidence>
<keyword evidence="2" id="KW-1185">Reference proteome</keyword>
<comment type="caution">
    <text evidence="1">The sequence shown here is derived from an EMBL/GenBank/DDBJ whole genome shotgun (WGS) entry which is preliminary data.</text>
</comment>
<organism evidence="1 2">
    <name type="scientific">Eretmocerus hayati</name>
    <dbReference type="NCBI Taxonomy" id="131215"/>
    <lineage>
        <taxon>Eukaryota</taxon>
        <taxon>Metazoa</taxon>
        <taxon>Ecdysozoa</taxon>
        <taxon>Arthropoda</taxon>
        <taxon>Hexapoda</taxon>
        <taxon>Insecta</taxon>
        <taxon>Pterygota</taxon>
        <taxon>Neoptera</taxon>
        <taxon>Endopterygota</taxon>
        <taxon>Hymenoptera</taxon>
        <taxon>Apocrita</taxon>
        <taxon>Proctotrupomorpha</taxon>
        <taxon>Chalcidoidea</taxon>
        <taxon>Aphelinidae</taxon>
        <taxon>Aphelininae</taxon>
        <taxon>Eretmocerus</taxon>
    </lineage>
</organism>
<dbReference type="Proteomes" id="UP001239111">
    <property type="component" value="Chromosome 4"/>
</dbReference>
<dbReference type="EMBL" id="CM056744">
    <property type="protein sequence ID" value="KAJ8668341.1"/>
    <property type="molecule type" value="Genomic_DNA"/>
</dbReference>
<evidence type="ECO:0000313" key="1">
    <source>
        <dbReference type="EMBL" id="KAJ8668341.1"/>
    </source>
</evidence>
<proteinExistence type="predicted"/>
<protein>
    <submittedName>
        <fullName evidence="1">Uncharacterized protein</fullName>
    </submittedName>
</protein>
<name>A0ACC2NBQ0_9HYME</name>
<reference evidence="1" key="1">
    <citation type="submission" date="2023-04" db="EMBL/GenBank/DDBJ databases">
        <title>A chromosome-level genome assembly of the parasitoid wasp Eretmocerus hayati.</title>
        <authorList>
            <person name="Zhong Y."/>
            <person name="Liu S."/>
            <person name="Liu Y."/>
        </authorList>
    </citation>
    <scope>NUCLEOTIDE SEQUENCE</scope>
    <source>
        <strain evidence="1">ZJU_SS_LIU_2023</strain>
    </source>
</reference>
<sequence length="146" mass="17139">MEQRRIMKESYKICKFILYFYMTTVFCAISANGLARLAALWEYGFNKYTDLDFRNDKLMYIICEFGFDVSESPKFELIWLLQLATGYIGAIVYVASDVFVIILLSHACTQLKNLRHDLSHMDFSCADEDFPTMIRGMVNQHLRCRR</sequence>